<organism evidence="1 2">
    <name type="scientific">Mycobacterium conspicuum</name>
    <dbReference type="NCBI Taxonomy" id="44010"/>
    <lineage>
        <taxon>Bacteria</taxon>
        <taxon>Bacillati</taxon>
        <taxon>Actinomycetota</taxon>
        <taxon>Actinomycetes</taxon>
        <taxon>Mycobacteriales</taxon>
        <taxon>Mycobacteriaceae</taxon>
        <taxon>Mycobacterium</taxon>
    </lineage>
</organism>
<proteinExistence type="predicted"/>
<dbReference type="AlphaFoldDB" id="A0A7I7YEP7"/>
<gene>
    <name evidence="1" type="primary">vapB29</name>
    <name evidence="1" type="ORF">MCNS_33210</name>
</gene>
<protein>
    <submittedName>
        <fullName evidence="1">Putative antitoxin VapB29</fullName>
    </submittedName>
</protein>
<keyword evidence="2" id="KW-1185">Reference proteome</keyword>
<evidence type="ECO:0000313" key="2">
    <source>
        <dbReference type="Proteomes" id="UP000467385"/>
    </source>
</evidence>
<dbReference type="EMBL" id="AP022613">
    <property type="protein sequence ID" value="BBZ40258.1"/>
    <property type="molecule type" value="Genomic_DNA"/>
</dbReference>
<name>A0A7I7YEP7_9MYCO</name>
<dbReference type="Proteomes" id="UP000467385">
    <property type="component" value="Chromosome"/>
</dbReference>
<accession>A0A7I7YEP7</accession>
<sequence>MHHDAQMLGCGVRTTIDLPADLHKQALSIARDTHRTLSETVADLMRRGLRAAAGTAEISIDPRTGLPVVSVGTVVTSEDVRSLEDEE</sequence>
<reference evidence="1 2" key="1">
    <citation type="journal article" date="2019" name="Emerg. Microbes Infect.">
        <title>Comprehensive subspecies identification of 175 nontuberculous mycobacteria species based on 7547 genomic profiles.</title>
        <authorList>
            <person name="Matsumoto Y."/>
            <person name="Kinjo T."/>
            <person name="Motooka D."/>
            <person name="Nabeya D."/>
            <person name="Jung N."/>
            <person name="Uechi K."/>
            <person name="Horii T."/>
            <person name="Iida T."/>
            <person name="Fujita J."/>
            <person name="Nakamura S."/>
        </authorList>
    </citation>
    <scope>NUCLEOTIDE SEQUENCE [LARGE SCALE GENOMIC DNA]</scope>
    <source>
        <strain evidence="1 2">JCM 14738</strain>
    </source>
</reference>
<evidence type="ECO:0000313" key="1">
    <source>
        <dbReference type="EMBL" id="BBZ40258.1"/>
    </source>
</evidence>